<dbReference type="EMBL" id="CP045269">
    <property type="protein sequence ID" value="QJX74731.1"/>
    <property type="molecule type" value="Genomic_DNA"/>
</dbReference>
<dbReference type="Proteomes" id="UP000501076">
    <property type="component" value="Plasmid pFDU301G"/>
</dbReference>
<reference evidence="2 3" key="1">
    <citation type="submission" date="2019-10" db="EMBL/GenBank/DDBJ databases">
        <title>Complete genome sequences for adaption low water activity.</title>
        <authorList>
            <person name="Zhao L."/>
            <person name="Zhong J."/>
        </authorList>
    </citation>
    <scope>NUCLEOTIDE SEQUENCE [LARGE SCALE GENOMIC DNA]</scope>
    <source>
        <strain evidence="2 3">FDU301</strain>
        <plasmid evidence="3">pfdu301g</plasmid>
    </source>
</reference>
<evidence type="ECO:0000256" key="1">
    <source>
        <dbReference type="SAM" id="MobiDB-lite"/>
    </source>
</evidence>
<dbReference type="AlphaFoldDB" id="A0A6M6DJC1"/>
<feature type="region of interest" description="Disordered" evidence="1">
    <location>
        <begin position="396"/>
        <end position="431"/>
    </location>
</feature>
<accession>A0A6M6DJC1</accession>
<evidence type="ECO:0008006" key="4">
    <source>
        <dbReference type="Google" id="ProtNLM"/>
    </source>
</evidence>
<gene>
    <name evidence="2" type="ORF">FDZ14_00495</name>
</gene>
<protein>
    <recommendedName>
        <fullName evidence="4">Replication protein</fullName>
    </recommendedName>
</protein>
<sequence length="479" mass="55938">MSTVKQFHIRDAEHFISVFTPFRVTKSIAILNIKRYGLEDDMDYILTELGHNTGTDKVKVSERVQEQAELFQYIFDTKRDCYVRIRNKETGSYYTYNVDALKNPHKLQNILERNKLFRSNVDIMYSLNTYNNMHSADNKSIFSIHLIAIDVDFDKKQWSMDSCLAALEYEFSKNTVPTPNIIERGHRIRLLYKVECVGATQKSKNLVKKVTEKIADKLKEYGASPQPITTYGRIGGSVNSKDGSIIEIKVIDKEPYMLRDLQNEVLEPPKYLDRAKNSNGATEIRNDYSLNMARIQIDLPKLQTIRDEGYREVLCFAYRNTCKLLNMSDEEAKDAMLAFNKNFDVPLKANKVEQDTRNVNRKQYLLTNEWFVKVLDLSPDEEIALGCKTIMSETEKSRRKRKYNKKHHSDNKEERNEKKREQYRKKNPVSVKDKKAILRQKIRDLVLEGLTQQSIAETLQVSLRTIKTRYKELKQEGLL</sequence>
<keyword evidence="2" id="KW-0614">Plasmid</keyword>
<geneLocation type="plasmid" evidence="3">
    <name>pfdu301g</name>
</geneLocation>
<evidence type="ECO:0000313" key="2">
    <source>
        <dbReference type="EMBL" id="QJX74731.1"/>
    </source>
</evidence>
<proteinExistence type="predicted"/>
<dbReference type="RefSeq" id="WP_171776447.1">
    <property type="nucleotide sequence ID" value="NZ_CP045269.1"/>
</dbReference>
<organism evidence="2 3">
    <name type="scientific">Priestia megaterium</name>
    <name type="common">Bacillus megaterium</name>
    <dbReference type="NCBI Taxonomy" id="1404"/>
    <lineage>
        <taxon>Bacteria</taxon>
        <taxon>Bacillati</taxon>
        <taxon>Bacillota</taxon>
        <taxon>Bacilli</taxon>
        <taxon>Bacillales</taxon>
        <taxon>Bacillaceae</taxon>
        <taxon>Priestia</taxon>
    </lineage>
</organism>
<name>A0A6M6DJC1_PRIMG</name>
<feature type="compositionally biased region" description="Basic residues" evidence="1">
    <location>
        <begin position="397"/>
        <end position="409"/>
    </location>
</feature>
<feature type="compositionally biased region" description="Basic and acidic residues" evidence="1">
    <location>
        <begin position="410"/>
        <end position="420"/>
    </location>
</feature>
<evidence type="ECO:0000313" key="3">
    <source>
        <dbReference type="Proteomes" id="UP000501076"/>
    </source>
</evidence>